<organism evidence="1 2">
    <name type="scientific">Mucuna pruriens</name>
    <name type="common">Velvet bean</name>
    <name type="synonym">Dolichos pruriens</name>
    <dbReference type="NCBI Taxonomy" id="157652"/>
    <lineage>
        <taxon>Eukaryota</taxon>
        <taxon>Viridiplantae</taxon>
        <taxon>Streptophyta</taxon>
        <taxon>Embryophyta</taxon>
        <taxon>Tracheophyta</taxon>
        <taxon>Spermatophyta</taxon>
        <taxon>Magnoliopsida</taxon>
        <taxon>eudicotyledons</taxon>
        <taxon>Gunneridae</taxon>
        <taxon>Pentapetalae</taxon>
        <taxon>rosids</taxon>
        <taxon>fabids</taxon>
        <taxon>Fabales</taxon>
        <taxon>Fabaceae</taxon>
        <taxon>Papilionoideae</taxon>
        <taxon>50 kb inversion clade</taxon>
        <taxon>NPAAA clade</taxon>
        <taxon>indigoferoid/millettioid clade</taxon>
        <taxon>Phaseoleae</taxon>
        <taxon>Mucuna</taxon>
    </lineage>
</organism>
<accession>A0A371FUI9</accession>
<reference evidence="1" key="1">
    <citation type="submission" date="2018-05" db="EMBL/GenBank/DDBJ databases">
        <title>Draft genome of Mucuna pruriens seed.</title>
        <authorList>
            <person name="Nnadi N.E."/>
            <person name="Vos R."/>
            <person name="Hasami M.H."/>
            <person name="Devisetty U.K."/>
            <person name="Aguiy J.C."/>
        </authorList>
    </citation>
    <scope>NUCLEOTIDE SEQUENCE [LARGE SCALE GENOMIC DNA]</scope>
    <source>
        <strain evidence="1">JCA_2017</strain>
    </source>
</reference>
<evidence type="ECO:0000313" key="2">
    <source>
        <dbReference type="Proteomes" id="UP000257109"/>
    </source>
</evidence>
<keyword evidence="2" id="KW-1185">Reference proteome</keyword>
<dbReference type="PANTHER" id="PTHR32108">
    <property type="entry name" value="DNA-DIRECTED RNA POLYMERASE SUBUNIT ALPHA"/>
    <property type="match status" value="1"/>
</dbReference>
<dbReference type="OrthoDB" id="1750196at2759"/>
<dbReference type="EMBL" id="QJKJ01007770">
    <property type="protein sequence ID" value="RDX82005.1"/>
    <property type="molecule type" value="Genomic_DNA"/>
</dbReference>
<feature type="non-terminal residue" evidence="1">
    <location>
        <position position="1"/>
    </location>
</feature>
<evidence type="ECO:0000313" key="1">
    <source>
        <dbReference type="EMBL" id="RDX82005.1"/>
    </source>
</evidence>
<proteinExistence type="predicted"/>
<evidence type="ECO:0008006" key="3">
    <source>
        <dbReference type="Google" id="ProtNLM"/>
    </source>
</evidence>
<comment type="caution">
    <text evidence="1">The sequence shown here is derived from an EMBL/GenBank/DDBJ whole genome shotgun (WGS) entry which is preliminary data.</text>
</comment>
<dbReference type="Proteomes" id="UP000257109">
    <property type="component" value="Unassembled WGS sequence"/>
</dbReference>
<dbReference type="AlphaFoldDB" id="A0A371FUI9"/>
<name>A0A371FUI9_MUCPR</name>
<gene>
    <name evidence="1" type="ORF">CR513_37257</name>
</gene>
<sequence length="238" mass="27619">MLQHEERLKAIEGADHFDFNVANLYLIPNVVIPPKFKLSEFNKYKGNTFPKNHLTMYCRKMASHAHDDKLLIHFFQESLMGASLGEAFLKQYKYNVDMALDHTQLQNMAKKENETFKGYAQRWREIATQVQPPLSEKELVTISFDQELFGCSFPLRPLQPPYPKNYDPNAKYDYYVDTISHTTERCWGLKHKVQDLMDARLLSFKDKGPNTRSNLLPNHGGTSVNVIENNVSKEKAEF</sequence>
<protein>
    <recommendedName>
        <fullName evidence="3">Retrotransposon gag domain-containing protein</fullName>
    </recommendedName>
</protein>